<sequence>MARVTCRGWHRRHCTPLGLAWPIQTATRFATVSHWSCSGGIRIRTETSRPDEAAFGS</sequence>
<reference evidence="1" key="1">
    <citation type="submission" date="2019-01" db="EMBL/GenBank/DDBJ databases">
        <title>Draft genome sequences of three monokaryotic isolates of the white-rot basidiomycete fungus Dichomitus squalens.</title>
        <authorList>
            <consortium name="DOE Joint Genome Institute"/>
            <person name="Lopez S.C."/>
            <person name="Andreopoulos B."/>
            <person name="Pangilinan J."/>
            <person name="Lipzen A."/>
            <person name="Riley R."/>
            <person name="Ahrendt S."/>
            <person name="Ng V."/>
            <person name="Barry K."/>
            <person name="Daum C."/>
            <person name="Grigoriev I.V."/>
            <person name="Hilden K.S."/>
            <person name="Makela M.R."/>
            <person name="de Vries R.P."/>
        </authorList>
    </citation>
    <scope>NUCLEOTIDE SEQUENCE [LARGE SCALE GENOMIC DNA]</scope>
    <source>
        <strain evidence="1">OM18370.1</strain>
    </source>
</reference>
<dbReference type="AlphaFoldDB" id="A0A4V2K087"/>
<dbReference type="EMBL" id="ML143427">
    <property type="protein sequence ID" value="TBU27923.1"/>
    <property type="molecule type" value="Genomic_DNA"/>
</dbReference>
<protein>
    <submittedName>
        <fullName evidence="1">Uncharacterized protein</fullName>
    </submittedName>
</protein>
<dbReference type="Proteomes" id="UP000292957">
    <property type="component" value="Unassembled WGS sequence"/>
</dbReference>
<name>A0A4V2K087_9APHY</name>
<organism evidence="1">
    <name type="scientific">Dichomitus squalens</name>
    <dbReference type="NCBI Taxonomy" id="114155"/>
    <lineage>
        <taxon>Eukaryota</taxon>
        <taxon>Fungi</taxon>
        <taxon>Dikarya</taxon>
        <taxon>Basidiomycota</taxon>
        <taxon>Agaricomycotina</taxon>
        <taxon>Agaricomycetes</taxon>
        <taxon>Polyporales</taxon>
        <taxon>Polyporaceae</taxon>
        <taxon>Dichomitus</taxon>
    </lineage>
</organism>
<accession>A0A4V2K087</accession>
<gene>
    <name evidence="1" type="ORF">BD311DRAFT_759596</name>
</gene>
<evidence type="ECO:0000313" key="1">
    <source>
        <dbReference type="EMBL" id="TBU27923.1"/>
    </source>
</evidence>
<proteinExistence type="predicted"/>